<dbReference type="Pfam" id="PF00069">
    <property type="entry name" value="Pkinase"/>
    <property type="match status" value="1"/>
</dbReference>
<dbReference type="EC" id="2.7.11.1" evidence="3"/>
<keyword evidence="3" id="KW-0808">Transferase</keyword>
<sequence length="534" mass="60023">MAKSRIGPFALEAPLSRAGSSGQVFRGIHLQQKKLAALRIFSIPLGMTPESREAFASQLEQLKQLRHPGIVRCYGGGFDTRSAFLAYELVDGESLAATLNRRERLPWETALDYCQQMAEGLQYAHQMGWIHGRLRPEKILVSREGKIKIGDWRRAAITSMISAGPPQREQLQYAAPESFDGAVADEKSDLYALGAILVTMLTGHPPYDAPDTPTLIHRIQHDPIPNVSASVLDCPVWLNAIAEQLLAKDPRQRIFSATALQLALKEAQRRQSEGVGVLQHATAGFSPLKLKTDRDEAEKVLGIKPKKAKKVSEESFLEQPWVLITALIMALCAAVWFMLPLSEKALRQRAETMLASQEWTEWNDARDGYLVELIDRFPEGSNAEWAAEKIEWVNGREAERRLERDERLGRRDDWTQAQIQYAEARKFERFGDLATAFDKYRAILRLFRGRADDQPILFLASEGIARIRQAGTQNNALQQLLFDKLAEAQAAYDRANLAQSKMILESILELYADNQEVAPLVEQAQQKLSAIGRK</sequence>
<keyword evidence="1" id="KW-0812">Transmembrane</keyword>
<keyword evidence="3" id="KW-0418">Kinase</keyword>
<dbReference type="InterPro" id="IPR053235">
    <property type="entry name" value="Ser_Thr_kinase"/>
</dbReference>
<dbReference type="Gene3D" id="1.10.510.10">
    <property type="entry name" value="Transferase(Phosphotransferase) domain 1"/>
    <property type="match status" value="1"/>
</dbReference>
<name>A0A518FZG2_9BACT</name>
<dbReference type="GO" id="GO:0004674">
    <property type="term" value="F:protein serine/threonine kinase activity"/>
    <property type="evidence" value="ECO:0007669"/>
    <property type="project" value="UniProtKB-EC"/>
</dbReference>
<reference evidence="3 4" key="1">
    <citation type="submission" date="2019-02" db="EMBL/GenBank/DDBJ databases">
        <title>Deep-cultivation of Planctomycetes and their phenomic and genomic characterization uncovers novel biology.</title>
        <authorList>
            <person name="Wiegand S."/>
            <person name="Jogler M."/>
            <person name="Boedeker C."/>
            <person name="Pinto D."/>
            <person name="Vollmers J."/>
            <person name="Rivas-Marin E."/>
            <person name="Kohn T."/>
            <person name="Peeters S.H."/>
            <person name="Heuer A."/>
            <person name="Rast P."/>
            <person name="Oberbeckmann S."/>
            <person name="Bunk B."/>
            <person name="Jeske O."/>
            <person name="Meyerdierks A."/>
            <person name="Storesund J.E."/>
            <person name="Kallscheuer N."/>
            <person name="Luecker S."/>
            <person name="Lage O.M."/>
            <person name="Pohl T."/>
            <person name="Merkel B.J."/>
            <person name="Hornburger P."/>
            <person name="Mueller R.-W."/>
            <person name="Bruemmer F."/>
            <person name="Labrenz M."/>
            <person name="Spormann A.M."/>
            <person name="Op den Camp H."/>
            <person name="Overmann J."/>
            <person name="Amann R."/>
            <person name="Jetten M.S.M."/>
            <person name="Mascher T."/>
            <person name="Medema M.H."/>
            <person name="Devos D.P."/>
            <person name="Kaster A.-K."/>
            <person name="Ovreas L."/>
            <person name="Rohde M."/>
            <person name="Galperin M.Y."/>
            <person name="Jogler C."/>
        </authorList>
    </citation>
    <scope>NUCLEOTIDE SEQUENCE [LARGE SCALE GENOMIC DNA]</scope>
    <source>
        <strain evidence="3 4">Q31a</strain>
    </source>
</reference>
<dbReference type="InterPro" id="IPR011009">
    <property type="entry name" value="Kinase-like_dom_sf"/>
</dbReference>
<feature type="transmembrane region" description="Helical" evidence="1">
    <location>
        <begin position="321"/>
        <end position="339"/>
    </location>
</feature>
<protein>
    <submittedName>
        <fullName evidence="3">Serine/threonine-protein kinase PK-1</fullName>
        <ecNumber evidence="3">2.7.11.1</ecNumber>
    </submittedName>
</protein>
<dbReference type="InterPro" id="IPR000719">
    <property type="entry name" value="Prot_kinase_dom"/>
</dbReference>
<dbReference type="KEGG" id="ahel:Q31a_00240"/>
<gene>
    <name evidence="3" type="primary">spk1_1</name>
    <name evidence="3" type="ORF">Q31a_00240</name>
</gene>
<keyword evidence="1" id="KW-0472">Membrane</keyword>
<dbReference type="RefSeq" id="WP_145072385.1">
    <property type="nucleotide sequence ID" value="NZ_CP036298.1"/>
</dbReference>
<dbReference type="Proteomes" id="UP000318017">
    <property type="component" value="Chromosome"/>
</dbReference>
<keyword evidence="1" id="KW-1133">Transmembrane helix</keyword>
<dbReference type="PROSITE" id="PS50011">
    <property type="entry name" value="PROTEIN_KINASE_DOM"/>
    <property type="match status" value="1"/>
</dbReference>
<evidence type="ECO:0000256" key="1">
    <source>
        <dbReference type="SAM" id="Phobius"/>
    </source>
</evidence>
<dbReference type="PANTHER" id="PTHR24361">
    <property type="entry name" value="MITOGEN-ACTIVATED KINASE KINASE KINASE"/>
    <property type="match status" value="1"/>
</dbReference>
<dbReference type="CDD" id="cd14014">
    <property type="entry name" value="STKc_PknB_like"/>
    <property type="match status" value="1"/>
</dbReference>
<accession>A0A518FZG2</accession>
<organism evidence="3 4">
    <name type="scientific">Aureliella helgolandensis</name>
    <dbReference type="NCBI Taxonomy" id="2527968"/>
    <lineage>
        <taxon>Bacteria</taxon>
        <taxon>Pseudomonadati</taxon>
        <taxon>Planctomycetota</taxon>
        <taxon>Planctomycetia</taxon>
        <taxon>Pirellulales</taxon>
        <taxon>Pirellulaceae</taxon>
        <taxon>Aureliella</taxon>
    </lineage>
</organism>
<evidence type="ECO:0000313" key="4">
    <source>
        <dbReference type="Proteomes" id="UP000318017"/>
    </source>
</evidence>
<dbReference type="SUPFAM" id="SSF56112">
    <property type="entry name" value="Protein kinase-like (PK-like)"/>
    <property type="match status" value="1"/>
</dbReference>
<dbReference type="OrthoDB" id="6111975at2"/>
<dbReference type="EMBL" id="CP036298">
    <property type="protein sequence ID" value="QDV21745.1"/>
    <property type="molecule type" value="Genomic_DNA"/>
</dbReference>
<evidence type="ECO:0000259" key="2">
    <source>
        <dbReference type="PROSITE" id="PS50011"/>
    </source>
</evidence>
<feature type="domain" description="Protein kinase" evidence="2">
    <location>
        <begin position="10"/>
        <end position="264"/>
    </location>
</feature>
<dbReference type="GO" id="GO:0005524">
    <property type="term" value="F:ATP binding"/>
    <property type="evidence" value="ECO:0007669"/>
    <property type="project" value="InterPro"/>
</dbReference>
<evidence type="ECO:0000313" key="3">
    <source>
        <dbReference type="EMBL" id="QDV21745.1"/>
    </source>
</evidence>
<dbReference type="AlphaFoldDB" id="A0A518FZG2"/>
<proteinExistence type="predicted"/>
<dbReference type="GO" id="GO:0005737">
    <property type="term" value="C:cytoplasm"/>
    <property type="evidence" value="ECO:0007669"/>
    <property type="project" value="TreeGrafter"/>
</dbReference>
<keyword evidence="4" id="KW-1185">Reference proteome</keyword>